<organism evidence="2 3">
    <name type="scientific">Pseudohoeflea coraliihabitans</name>
    <dbReference type="NCBI Taxonomy" id="2860393"/>
    <lineage>
        <taxon>Bacteria</taxon>
        <taxon>Pseudomonadati</taxon>
        <taxon>Pseudomonadota</taxon>
        <taxon>Alphaproteobacteria</taxon>
        <taxon>Hyphomicrobiales</taxon>
        <taxon>Rhizobiaceae</taxon>
        <taxon>Pseudohoeflea</taxon>
    </lineage>
</organism>
<evidence type="ECO:0000256" key="1">
    <source>
        <dbReference type="SAM" id="MobiDB-lite"/>
    </source>
</evidence>
<feature type="compositionally biased region" description="Low complexity" evidence="1">
    <location>
        <begin position="740"/>
        <end position="751"/>
    </location>
</feature>
<dbReference type="Pfam" id="PF23899">
    <property type="entry name" value="SU10_portal"/>
    <property type="match status" value="1"/>
</dbReference>
<accession>A0ABS6WTG3</accession>
<evidence type="ECO:0000313" key="2">
    <source>
        <dbReference type="EMBL" id="MBW3099249.1"/>
    </source>
</evidence>
<dbReference type="EMBL" id="JAHWQX010000009">
    <property type="protein sequence ID" value="MBW3099249.1"/>
    <property type="molecule type" value="Genomic_DNA"/>
</dbReference>
<dbReference type="InterPro" id="IPR056909">
    <property type="entry name" value="SU10_portal"/>
</dbReference>
<dbReference type="RefSeq" id="WP_219203578.1">
    <property type="nucleotide sequence ID" value="NZ_JAHWQX010000009.1"/>
</dbReference>
<reference evidence="2" key="1">
    <citation type="submission" date="2021-07" db="EMBL/GenBank/DDBJ databases">
        <title>Pseudohoeflea marina sp. nov. a polyhydroxyalcanoate-producing bacterium.</title>
        <authorList>
            <person name="Zheng W."/>
            <person name="Yu S."/>
            <person name="Huang Y."/>
        </authorList>
    </citation>
    <scope>NUCLEOTIDE SEQUENCE</scope>
    <source>
        <strain evidence="2">DP4N28-3</strain>
    </source>
</reference>
<sequence>MPHFSSNDPDRSAPGEDGFEGQTVEPTEGEEETEGLTLSDKDWMSMFRESLKVATDYQTEKLQKAWSRNYRAFNNKHIANSKYESFKYRHRSKLFRPKTRMAVRKNLATSAAAMFSTEQVVNVTPTRESDPLQSMVARIIHEDLNYRLDRVNKQDGPQWFLTVIGARQDTQLAGRCVSKQFWEFEERDEIELTEQPVIDATGLPVLDEKDQPVMEVVETVGTKILRDRPQCTLIPPEHAFIDPTGDWRDPVQEGGFFFAGFPTRRDDLEHMIETNKAARRYGGRSWREDIDLSKIQGSNEPSKQADAIRRAREEGTDRYESRHADENGQVLWLYECFYRFAGIDWHWWMLGEQIMLSDPIPVEDAYPEQKGDRPYTSGVGEVESHRVMPAAPVETWQPIQQEMNDLGNLSLDGLKMSISPITKVIRGRGVDLKQVQNRGPDAHIMVQEADDVTFDRAPSPAGMIQNAMNNLNVDFDELAGVFSAGSVQTNRQMNETVGGMQMISASSNSVTEFDLRVWVETWVEPTIRQLVNCIAYHESDARILSIVGERTGLIALPDIPGQEGLKDKNPGPKVSIDSAIDAMRNADLRVRVDVGQGASDSRQKLEKFATAMKLTGQFLPMIEKEGYELKGAAVAQEIFGLVGYKDADRFFTKKPEDQKEPPPPEVQKEMLKGKQRLEEKKLDSQTKMQIERGRAEKDQSIAVLEAGLERDRLALEQERFEHQKRLDAIELRLQMQAEAQQHQMQQQAQAQSRNETLLNHLVSLLKPQGGER</sequence>
<comment type="caution">
    <text evidence="2">The sequence shown here is derived from an EMBL/GenBank/DDBJ whole genome shotgun (WGS) entry which is preliminary data.</text>
</comment>
<gene>
    <name evidence="2" type="ORF">KY465_18360</name>
</gene>
<feature type="region of interest" description="Disordered" evidence="1">
    <location>
        <begin position="296"/>
        <end position="321"/>
    </location>
</feature>
<evidence type="ECO:0008006" key="4">
    <source>
        <dbReference type="Google" id="ProtNLM"/>
    </source>
</evidence>
<proteinExistence type="predicted"/>
<keyword evidence="3" id="KW-1185">Reference proteome</keyword>
<feature type="region of interest" description="Disordered" evidence="1">
    <location>
        <begin position="740"/>
        <end position="772"/>
    </location>
</feature>
<feature type="region of interest" description="Disordered" evidence="1">
    <location>
        <begin position="653"/>
        <end position="672"/>
    </location>
</feature>
<protein>
    <recommendedName>
        <fullName evidence="4">Portal protein</fullName>
    </recommendedName>
</protein>
<feature type="region of interest" description="Disordered" evidence="1">
    <location>
        <begin position="1"/>
        <end position="39"/>
    </location>
</feature>
<dbReference type="Proteomes" id="UP001430804">
    <property type="component" value="Unassembled WGS sequence"/>
</dbReference>
<name>A0ABS6WTG3_9HYPH</name>
<evidence type="ECO:0000313" key="3">
    <source>
        <dbReference type="Proteomes" id="UP001430804"/>
    </source>
</evidence>
<feature type="compositionally biased region" description="Basic and acidic residues" evidence="1">
    <location>
        <begin position="306"/>
        <end position="321"/>
    </location>
</feature>